<dbReference type="GO" id="GO:0004065">
    <property type="term" value="F:arylsulfatase activity"/>
    <property type="evidence" value="ECO:0007669"/>
    <property type="project" value="UniProtKB-EC"/>
</dbReference>
<gene>
    <name evidence="7" type="primary">atsA_11</name>
    <name evidence="7" type="ORF">L21SP3_00812</name>
</gene>
<keyword evidence="3 7" id="KW-0378">Hydrolase</keyword>
<dbReference type="EMBL" id="CP019633">
    <property type="protein sequence ID" value="AQQ09015.1"/>
    <property type="molecule type" value="Genomic_DNA"/>
</dbReference>
<proteinExistence type="inferred from homology"/>
<keyword evidence="8" id="KW-1185">Reference proteome</keyword>
<evidence type="ECO:0000259" key="6">
    <source>
        <dbReference type="Pfam" id="PF00884"/>
    </source>
</evidence>
<accession>A0A1Q2HP55</accession>
<evidence type="ECO:0000313" key="7">
    <source>
        <dbReference type="EMBL" id="AQQ09015.1"/>
    </source>
</evidence>
<dbReference type="PANTHER" id="PTHR42693">
    <property type="entry name" value="ARYLSULFATASE FAMILY MEMBER"/>
    <property type="match status" value="1"/>
</dbReference>
<keyword evidence="2" id="KW-0479">Metal-binding</keyword>
<keyword evidence="4" id="KW-0106">Calcium</keyword>
<dbReference type="Gene3D" id="3.40.720.10">
    <property type="entry name" value="Alkaline Phosphatase, subunit A"/>
    <property type="match status" value="1"/>
</dbReference>
<dbReference type="InterPro" id="IPR000917">
    <property type="entry name" value="Sulfatase_N"/>
</dbReference>
<evidence type="ECO:0000256" key="4">
    <source>
        <dbReference type="ARBA" id="ARBA00022837"/>
    </source>
</evidence>
<comment type="similarity">
    <text evidence="1">Belongs to the sulfatase family.</text>
</comment>
<dbReference type="AlphaFoldDB" id="A0A1Q2HP55"/>
<evidence type="ECO:0000256" key="2">
    <source>
        <dbReference type="ARBA" id="ARBA00022723"/>
    </source>
</evidence>
<protein>
    <submittedName>
        <fullName evidence="7">Arylsulfatase</fullName>
        <ecNumber evidence="7">3.1.6.1</ecNumber>
    </submittedName>
</protein>
<dbReference type="InterPro" id="IPR024607">
    <property type="entry name" value="Sulfatase_CS"/>
</dbReference>
<dbReference type="KEGG" id="pbu:L21SP3_00812"/>
<dbReference type="InterPro" id="IPR017850">
    <property type="entry name" value="Alkaline_phosphatase_core_sf"/>
</dbReference>
<dbReference type="Pfam" id="PF00884">
    <property type="entry name" value="Sulfatase"/>
    <property type="match status" value="1"/>
</dbReference>
<feature type="chain" id="PRO_5012388243" evidence="5">
    <location>
        <begin position="26"/>
        <end position="473"/>
    </location>
</feature>
<evidence type="ECO:0000256" key="1">
    <source>
        <dbReference type="ARBA" id="ARBA00008779"/>
    </source>
</evidence>
<feature type="domain" description="Sulfatase N-terminal" evidence="6">
    <location>
        <begin position="44"/>
        <end position="359"/>
    </location>
</feature>
<organism evidence="7 8">
    <name type="scientific">Sedimentisphaera cyanobacteriorum</name>
    <dbReference type="NCBI Taxonomy" id="1940790"/>
    <lineage>
        <taxon>Bacteria</taxon>
        <taxon>Pseudomonadati</taxon>
        <taxon>Planctomycetota</taxon>
        <taxon>Phycisphaerae</taxon>
        <taxon>Sedimentisphaerales</taxon>
        <taxon>Sedimentisphaeraceae</taxon>
        <taxon>Sedimentisphaera</taxon>
    </lineage>
</organism>
<dbReference type="OrthoDB" id="9783154at2"/>
<dbReference type="EC" id="3.1.6.1" evidence="7"/>
<dbReference type="PANTHER" id="PTHR42693:SF53">
    <property type="entry name" value="ENDO-4-O-SULFATASE"/>
    <property type="match status" value="1"/>
</dbReference>
<feature type="signal peptide" evidence="5">
    <location>
        <begin position="1"/>
        <end position="25"/>
    </location>
</feature>
<dbReference type="RefSeq" id="WP_077539475.1">
    <property type="nucleotide sequence ID" value="NZ_CP019633.1"/>
</dbReference>
<sequence length="473" mass="53425" precursor="true">MERRSFLKAACSSLAFSAFSGAAFAANDASRQTAKDALSSKKRPNVIVFLADDAGYGDFGFQGSKVQQTPHIDSIAKKGTRFSQAYVTASVCCPSRAGLLTGRYQQRFGHEFNGPDAKPMQGYTQDDLGLDPNEKTFADYFKSLGYRTCVIGKWNMGLRPQFQPWNRNFDEFFGFLGGARSYFPIEGEVNEHHVMIKDQKVYPEEKITYTTDDFTDYAVDYVQRHKDRPFFLYLSYNAVHTPMHAKEEDLEQFSDVEPWRRRANAAMTKAMDDSIGRVTGKLKELGLEDDTLIMFFNDNGGTNNGASNGKLRGMKGSQWEGGIRVPCIMKWPGEIKKNTVYDKPVSGFDFLPTAYAAAGGSKILGKPFDGVNLMPYLNGKKKSRPHKTLFWKRGEGYAVRDGDWKWVHQEDGTAGLYNLAEDISEKNDLSDKNPEKLKHLKKLYKQWESEMAPPKWKRGGGWIEYDIAEQLSS</sequence>
<dbReference type="Proteomes" id="UP000188273">
    <property type="component" value="Chromosome"/>
</dbReference>
<name>A0A1Q2HP55_9BACT</name>
<evidence type="ECO:0000256" key="3">
    <source>
        <dbReference type="ARBA" id="ARBA00022801"/>
    </source>
</evidence>
<reference evidence="8" key="1">
    <citation type="submission" date="2017-02" db="EMBL/GenBank/DDBJ databases">
        <title>Comparative genomics and description of representatives of a novel lineage of planctomycetes thriving in anoxic sediments.</title>
        <authorList>
            <person name="Spring S."/>
            <person name="Bunk B."/>
            <person name="Sproer C."/>
            <person name="Klenk H.-P."/>
        </authorList>
    </citation>
    <scope>NUCLEOTIDE SEQUENCE [LARGE SCALE GENOMIC DNA]</scope>
    <source>
        <strain evidence="8">L21-RPul-D3</strain>
    </source>
</reference>
<dbReference type="SUPFAM" id="SSF53649">
    <property type="entry name" value="Alkaline phosphatase-like"/>
    <property type="match status" value="1"/>
</dbReference>
<dbReference type="GO" id="GO:0046872">
    <property type="term" value="F:metal ion binding"/>
    <property type="evidence" value="ECO:0007669"/>
    <property type="project" value="UniProtKB-KW"/>
</dbReference>
<dbReference type="PROSITE" id="PS00523">
    <property type="entry name" value="SULFATASE_1"/>
    <property type="match status" value="1"/>
</dbReference>
<dbReference type="STRING" id="1940790.L21SP3_00812"/>
<dbReference type="InterPro" id="IPR050738">
    <property type="entry name" value="Sulfatase"/>
</dbReference>
<evidence type="ECO:0000256" key="5">
    <source>
        <dbReference type="SAM" id="SignalP"/>
    </source>
</evidence>
<evidence type="ECO:0000313" key="8">
    <source>
        <dbReference type="Proteomes" id="UP000188273"/>
    </source>
</evidence>
<keyword evidence="5" id="KW-0732">Signal</keyword>
<dbReference type="Gene3D" id="3.30.1120.10">
    <property type="match status" value="1"/>
</dbReference>